<keyword evidence="3" id="KW-1185">Reference proteome</keyword>
<reference evidence="3" key="1">
    <citation type="submission" date="2024-06" db="EMBL/GenBank/DDBJ databases">
        <title>Draft Genome Sequences of Epichloe bromicola Strains Isolated from Elymus ciliaris.</title>
        <authorList>
            <consortium name="Epichloe bromicola genome sequencing consortium"/>
            <person name="Miura A."/>
            <person name="Imano S."/>
            <person name="Ashida A."/>
            <person name="Sato I."/>
            <person name="Chiba S."/>
            <person name="Tanaka A."/>
            <person name="Camagna M."/>
            <person name="Takemoto D."/>
        </authorList>
    </citation>
    <scope>NUCLEOTIDE SEQUENCE [LARGE SCALE GENOMIC DNA]</scope>
    <source>
        <strain evidence="3">DP</strain>
    </source>
</reference>
<sequence length="457" mass="50440">MEVDEQINVIESGYNFHDLEQDDVAKEAEPSQLANLTTLDHSRSITRQVSISSRSSSVGATKLPSTTGEHGDQGSALRPQPLTLKPRNRDIADGSDFGKAEPARVSKSPKGESVLETDSVPGISQDEVIPGHLANSLPVTTSAGPGLPSLTGYRRHRQDTYVCPVPQTPFLKPEPWPTLRKVETPPRDGQPSTQPQPPWSRQSLRRVSSTLGCLQGSREMTASPPYQEESRAEVEDTAQHTPSRFIPGATPVSDWRRNLIKPQNKTPNFSPKSTLCESCNPTDSKRSVSHDEVSERCSHGSGSLVRGRDGDFNSEDPFTEPRLSIRAIEHSLAWKKVQEDFEQEVAHGEEKVPSSERGSLTIASDESARERATSESPHSCRWRDRYLKLRDEILKSEDILALYEGSSERKGNGAHQRYEGSAADELGIEALTIVVHMRHQDDLVINTDLIGRQHGGK</sequence>
<dbReference type="EMBL" id="BAAFGZ010000488">
    <property type="protein sequence ID" value="GAB0138782.1"/>
    <property type="molecule type" value="Genomic_DNA"/>
</dbReference>
<evidence type="ECO:0000256" key="1">
    <source>
        <dbReference type="SAM" id="MobiDB-lite"/>
    </source>
</evidence>
<feature type="compositionally biased region" description="Low complexity" evidence="1">
    <location>
        <begin position="45"/>
        <end position="58"/>
    </location>
</feature>
<feature type="compositionally biased region" description="Polar residues" evidence="1">
    <location>
        <begin position="199"/>
        <end position="212"/>
    </location>
</feature>
<feature type="region of interest" description="Disordered" evidence="1">
    <location>
        <begin position="345"/>
        <end position="377"/>
    </location>
</feature>
<feature type="compositionally biased region" description="Polar residues" evidence="1">
    <location>
        <begin position="261"/>
        <end position="282"/>
    </location>
</feature>
<organism evidence="2 3">
    <name type="scientific">Epichloe bromicola</name>
    <dbReference type="NCBI Taxonomy" id="79588"/>
    <lineage>
        <taxon>Eukaryota</taxon>
        <taxon>Fungi</taxon>
        <taxon>Dikarya</taxon>
        <taxon>Ascomycota</taxon>
        <taxon>Pezizomycotina</taxon>
        <taxon>Sordariomycetes</taxon>
        <taxon>Hypocreomycetidae</taxon>
        <taxon>Hypocreales</taxon>
        <taxon>Clavicipitaceae</taxon>
        <taxon>Epichloe</taxon>
    </lineage>
</organism>
<feature type="region of interest" description="Disordered" evidence="1">
    <location>
        <begin position="165"/>
        <end position="318"/>
    </location>
</feature>
<comment type="caution">
    <text evidence="2">The sequence shown here is derived from an EMBL/GenBank/DDBJ whole genome shotgun (WGS) entry which is preliminary data.</text>
</comment>
<feature type="compositionally biased region" description="Basic and acidic residues" evidence="1">
    <location>
        <begin position="228"/>
        <end position="238"/>
    </location>
</feature>
<proteinExistence type="predicted"/>
<evidence type="ECO:0000313" key="3">
    <source>
        <dbReference type="Proteomes" id="UP001562357"/>
    </source>
</evidence>
<feature type="compositionally biased region" description="Basic and acidic residues" evidence="1">
    <location>
        <begin position="87"/>
        <end position="104"/>
    </location>
</feature>
<feature type="region of interest" description="Disordered" evidence="1">
    <location>
        <begin position="33"/>
        <end position="126"/>
    </location>
</feature>
<name>A0ABQ0CZA3_9HYPO</name>
<protein>
    <submittedName>
        <fullName evidence="2">Uncharacterized protein</fullName>
    </submittedName>
</protein>
<evidence type="ECO:0000313" key="2">
    <source>
        <dbReference type="EMBL" id="GAB0138782.1"/>
    </source>
</evidence>
<gene>
    <name evidence="2" type="primary">g7005</name>
    <name evidence="2" type="ORF">EsDP_00007005</name>
</gene>
<feature type="compositionally biased region" description="Basic and acidic residues" evidence="1">
    <location>
        <begin position="283"/>
        <end position="298"/>
    </location>
</feature>
<feature type="compositionally biased region" description="Basic and acidic residues" evidence="1">
    <location>
        <begin position="345"/>
        <end position="354"/>
    </location>
</feature>
<accession>A0ABQ0CZA3</accession>
<dbReference type="Proteomes" id="UP001562357">
    <property type="component" value="Unassembled WGS sequence"/>
</dbReference>